<keyword evidence="3" id="KW-0808">Transferase</keyword>
<dbReference type="EMBL" id="JABANE010000064">
    <property type="protein sequence ID" value="NME70424.1"/>
    <property type="molecule type" value="Genomic_DNA"/>
</dbReference>
<dbReference type="InterPro" id="IPR010559">
    <property type="entry name" value="Sig_transdc_His_kin_internal"/>
</dbReference>
<dbReference type="GO" id="GO:0016020">
    <property type="term" value="C:membrane"/>
    <property type="evidence" value="ECO:0007669"/>
    <property type="project" value="InterPro"/>
</dbReference>
<dbReference type="InterPro" id="IPR036890">
    <property type="entry name" value="HATPase_C_sf"/>
</dbReference>
<feature type="transmembrane region" description="Helical" evidence="1">
    <location>
        <begin position="98"/>
        <end position="114"/>
    </location>
</feature>
<feature type="transmembrane region" description="Helical" evidence="1">
    <location>
        <begin position="42"/>
        <end position="62"/>
    </location>
</feature>
<organism evidence="3 4">
    <name type="scientific">Flammeovirga aprica JL-4</name>
    <dbReference type="NCBI Taxonomy" id="694437"/>
    <lineage>
        <taxon>Bacteria</taxon>
        <taxon>Pseudomonadati</taxon>
        <taxon>Bacteroidota</taxon>
        <taxon>Cytophagia</taxon>
        <taxon>Cytophagales</taxon>
        <taxon>Flammeovirgaceae</taxon>
        <taxon>Flammeovirga</taxon>
    </lineage>
</organism>
<sequence>MNNKIIKYGKSAIIGSTITGLLSVIMMSVGIIITPITETEEFTVALIFWSLLVSFITHHFAYLKKKIPVLMKLAGLLLFLIFINLYDEATDMPENPVMIILVVILFNGLVYTILPKFFLKYYKHFWGYFGGVFLFVYVFQGNDDTVEHFEKVVRMTALTTPVLFGLWIYEQWKWLQTLKNEKARAELQLLKSQINPHFFFNTLNNLYGLTVEKSDKAPEVVLKLGDMMRYTIYEGKEEKVDIQNEITYLENYIELHKIRYQKNVQIHFINSVISDFKIAPLLYIILLENAFKHGVETLVENAYIFVEIEELGTEVRFSIENNYDKALIDHRIGIGLDNLKKRLELIYPNRHHLEFVNTIDTYKAILTIDLA</sequence>
<dbReference type="GO" id="GO:0000155">
    <property type="term" value="F:phosphorelay sensor kinase activity"/>
    <property type="evidence" value="ECO:0007669"/>
    <property type="project" value="InterPro"/>
</dbReference>
<protein>
    <submittedName>
        <fullName evidence="3">Histidine kinase</fullName>
    </submittedName>
</protein>
<dbReference type="AlphaFoldDB" id="A0A7X9XBA0"/>
<keyword evidence="3" id="KW-0418">Kinase</keyword>
<keyword evidence="1" id="KW-0812">Transmembrane</keyword>
<evidence type="ECO:0000313" key="4">
    <source>
        <dbReference type="Proteomes" id="UP000576082"/>
    </source>
</evidence>
<dbReference type="Pfam" id="PF06580">
    <property type="entry name" value="His_kinase"/>
    <property type="match status" value="1"/>
</dbReference>
<dbReference type="RefSeq" id="WP_169658662.1">
    <property type="nucleotide sequence ID" value="NZ_JABANE010000064.1"/>
</dbReference>
<dbReference type="Proteomes" id="UP000576082">
    <property type="component" value="Unassembled WGS sequence"/>
</dbReference>
<feature type="transmembrane region" description="Helical" evidence="1">
    <location>
        <begin position="12"/>
        <end position="36"/>
    </location>
</feature>
<accession>A0A7X9XBA0</accession>
<reference evidence="3 4" key="1">
    <citation type="submission" date="2020-04" db="EMBL/GenBank/DDBJ databases">
        <title>Flammeovirga sp. SR4, a novel species isolated from seawater.</title>
        <authorList>
            <person name="Wang X."/>
        </authorList>
    </citation>
    <scope>NUCLEOTIDE SEQUENCE [LARGE SCALE GENOMIC DNA]</scope>
    <source>
        <strain evidence="3 4">ATCC 23126</strain>
    </source>
</reference>
<name>A0A7X9XBA0_9BACT</name>
<feature type="domain" description="Signal transduction histidine kinase internal region" evidence="2">
    <location>
        <begin position="185"/>
        <end position="263"/>
    </location>
</feature>
<proteinExistence type="predicted"/>
<dbReference type="PANTHER" id="PTHR34220">
    <property type="entry name" value="SENSOR HISTIDINE KINASE YPDA"/>
    <property type="match status" value="1"/>
</dbReference>
<comment type="caution">
    <text evidence="3">The sequence shown here is derived from an EMBL/GenBank/DDBJ whole genome shotgun (WGS) entry which is preliminary data.</text>
</comment>
<dbReference type="SUPFAM" id="SSF55874">
    <property type="entry name" value="ATPase domain of HSP90 chaperone/DNA topoisomerase II/histidine kinase"/>
    <property type="match status" value="1"/>
</dbReference>
<feature type="transmembrane region" description="Helical" evidence="1">
    <location>
        <begin position="69"/>
        <end position="86"/>
    </location>
</feature>
<dbReference type="InterPro" id="IPR050640">
    <property type="entry name" value="Bact_2-comp_sensor_kinase"/>
</dbReference>
<keyword evidence="1" id="KW-0472">Membrane</keyword>
<evidence type="ECO:0000256" key="1">
    <source>
        <dbReference type="SAM" id="Phobius"/>
    </source>
</evidence>
<feature type="transmembrane region" description="Helical" evidence="1">
    <location>
        <begin position="121"/>
        <end position="140"/>
    </location>
</feature>
<gene>
    <name evidence="3" type="ORF">HHU12_20785</name>
</gene>
<keyword evidence="4" id="KW-1185">Reference proteome</keyword>
<dbReference type="PANTHER" id="PTHR34220:SF7">
    <property type="entry name" value="SENSOR HISTIDINE KINASE YPDA"/>
    <property type="match status" value="1"/>
</dbReference>
<evidence type="ECO:0000313" key="3">
    <source>
        <dbReference type="EMBL" id="NME70424.1"/>
    </source>
</evidence>
<evidence type="ECO:0000259" key="2">
    <source>
        <dbReference type="Pfam" id="PF06580"/>
    </source>
</evidence>
<feature type="transmembrane region" description="Helical" evidence="1">
    <location>
        <begin position="152"/>
        <end position="169"/>
    </location>
</feature>
<keyword evidence="1" id="KW-1133">Transmembrane helix</keyword>